<dbReference type="InterPro" id="IPR037198">
    <property type="entry name" value="MutL_C_sf"/>
</dbReference>
<dbReference type="FunFam" id="3.40.1060.10:FF:000001">
    <property type="entry name" value="Aconitate hydratase, mitochondrial"/>
    <property type="match status" value="1"/>
</dbReference>
<feature type="compositionally biased region" description="Low complexity" evidence="9">
    <location>
        <begin position="487"/>
        <end position="507"/>
    </location>
</feature>
<keyword evidence="8" id="KW-0456">Lyase</keyword>
<dbReference type="OrthoDB" id="2224430at2759"/>
<dbReference type="PRINTS" id="PR00415">
    <property type="entry name" value="ACONITASE"/>
</dbReference>
<keyword evidence="7" id="KW-0496">Mitochondrion</keyword>
<dbReference type="Pfam" id="PF13589">
    <property type="entry name" value="HATPase_c_3"/>
    <property type="match status" value="1"/>
</dbReference>
<evidence type="ECO:0000256" key="7">
    <source>
        <dbReference type="ARBA" id="ARBA00023128"/>
    </source>
</evidence>
<evidence type="ECO:0000313" key="12">
    <source>
        <dbReference type="Proteomes" id="UP000310066"/>
    </source>
</evidence>
<keyword evidence="6" id="KW-0411">Iron-sulfur</keyword>
<dbReference type="SUPFAM" id="SSF53732">
    <property type="entry name" value="Aconitase iron-sulfur domain"/>
    <property type="match status" value="1"/>
</dbReference>
<dbReference type="InterPro" id="IPR036890">
    <property type="entry name" value="HATPase_C_sf"/>
</dbReference>
<dbReference type="GO" id="GO:0051539">
    <property type="term" value="F:4 iron, 4 sulfur cluster binding"/>
    <property type="evidence" value="ECO:0007669"/>
    <property type="project" value="InterPro"/>
</dbReference>
<dbReference type="Gene3D" id="3.30.565.10">
    <property type="entry name" value="Histidine kinase-like ATPase, C-terminal domain"/>
    <property type="match status" value="1"/>
</dbReference>
<dbReference type="GO" id="GO:0005739">
    <property type="term" value="C:mitochondrion"/>
    <property type="evidence" value="ECO:0007669"/>
    <property type="project" value="UniProtKB-SubCell"/>
</dbReference>
<evidence type="ECO:0000256" key="3">
    <source>
        <dbReference type="ARBA" id="ARBA00022723"/>
    </source>
</evidence>
<dbReference type="GO" id="GO:0046872">
    <property type="term" value="F:metal ion binding"/>
    <property type="evidence" value="ECO:0007669"/>
    <property type="project" value="UniProtKB-KW"/>
</dbReference>
<comment type="subcellular location">
    <subcellularLocation>
        <location evidence="1">Mitochondrion</location>
    </subcellularLocation>
</comment>
<dbReference type="PROSITE" id="PS01244">
    <property type="entry name" value="ACONITASE_2"/>
    <property type="match status" value="1"/>
</dbReference>
<dbReference type="InterPro" id="IPR018136">
    <property type="entry name" value="Aconitase_4Fe-4S_BS"/>
</dbReference>
<evidence type="ECO:0000313" key="11">
    <source>
        <dbReference type="EMBL" id="TKA42417.1"/>
    </source>
</evidence>
<dbReference type="FunFam" id="3.20.19.10:FF:000002">
    <property type="entry name" value="Aconitate hydratase, mitochondrial"/>
    <property type="match status" value="1"/>
</dbReference>
<dbReference type="SUPFAM" id="SSF118116">
    <property type="entry name" value="DNA mismatch repair protein MutL"/>
    <property type="match status" value="1"/>
</dbReference>
<dbReference type="Gene3D" id="3.40.1060.10">
    <property type="entry name" value="Aconitase, Domain 2"/>
    <property type="match status" value="1"/>
</dbReference>
<dbReference type="InterPro" id="IPR015931">
    <property type="entry name" value="Acnase/IPM_dHydase_lsu_aba_1/3"/>
</dbReference>
<evidence type="ECO:0000256" key="1">
    <source>
        <dbReference type="ARBA" id="ARBA00004173"/>
    </source>
</evidence>
<dbReference type="SMART" id="SM00853">
    <property type="entry name" value="MutL_C"/>
    <property type="match status" value="1"/>
</dbReference>
<accession>A0A4U0V1P7</accession>
<dbReference type="InterPro" id="IPR015928">
    <property type="entry name" value="Aconitase/3IPM_dehydase_swvl"/>
</dbReference>
<feature type="domain" description="MutL C-terminal dimerisation" evidence="10">
    <location>
        <begin position="845"/>
        <end position="1056"/>
    </location>
</feature>
<dbReference type="PANTHER" id="PTHR43160:SF2">
    <property type="entry name" value="HOMOCITRATE DEHYDRATASE, MITOCHONDRIAL"/>
    <property type="match status" value="1"/>
</dbReference>
<dbReference type="GO" id="GO:0003994">
    <property type="term" value="F:aconitate hydratase activity"/>
    <property type="evidence" value="ECO:0007669"/>
    <property type="project" value="InterPro"/>
</dbReference>
<dbReference type="InterPro" id="IPR050926">
    <property type="entry name" value="Aconitase/IPM_isomerase"/>
</dbReference>
<evidence type="ECO:0000256" key="6">
    <source>
        <dbReference type="ARBA" id="ARBA00023014"/>
    </source>
</evidence>
<evidence type="ECO:0000256" key="4">
    <source>
        <dbReference type="ARBA" id="ARBA00022946"/>
    </source>
</evidence>
<keyword evidence="3" id="KW-0479">Metal-binding</keyword>
<dbReference type="FunFam" id="3.30.499.10:FF:000004">
    <property type="entry name" value="Aconitate hydratase, mitochondrial"/>
    <property type="match status" value="1"/>
</dbReference>
<dbReference type="SUPFAM" id="SSF52016">
    <property type="entry name" value="LeuD/IlvD-like"/>
    <property type="match status" value="1"/>
</dbReference>
<reference evidence="11 12" key="1">
    <citation type="submission" date="2017-03" db="EMBL/GenBank/DDBJ databases">
        <title>Genomes of endolithic fungi from Antarctica.</title>
        <authorList>
            <person name="Coleine C."/>
            <person name="Masonjones S."/>
            <person name="Stajich J.E."/>
        </authorList>
    </citation>
    <scope>NUCLEOTIDE SEQUENCE [LARGE SCALE GENOMIC DNA]</scope>
    <source>
        <strain evidence="11 12">CCFEE 5311</strain>
    </source>
</reference>
<dbReference type="NCBIfam" id="TIGR01340">
    <property type="entry name" value="aconitase_mito"/>
    <property type="match status" value="1"/>
</dbReference>
<feature type="region of interest" description="Disordered" evidence="9">
    <location>
        <begin position="472"/>
        <end position="548"/>
    </location>
</feature>
<name>A0A4U0V1P7_9PEZI</name>
<dbReference type="SUPFAM" id="SSF55874">
    <property type="entry name" value="ATPase domain of HSP90 chaperone/DNA topoisomerase II/histidine kinase"/>
    <property type="match status" value="1"/>
</dbReference>
<evidence type="ECO:0000259" key="10">
    <source>
        <dbReference type="SMART" id="SM00853"/>
    </source>
</evidence>
<dbReference type="InterPro" id="IPR036008">
    <property type="entry name" value="Aconitase_4Fe-4S_dom"/>
</dbReference>
<dbReference type="InterPro" id="IPR014790">
    <property type="entry name" value="MutL_C"/>
</dbReference>
<gene>
    <name evidence="11" type="ORF">B0A54_06867</name>
</gene>
<sequence>MPCCSGPLALQLLVQLCRDVEPIFELLHLNRCRVGLKLDMAEYYLFGVLHRLAWRYWGHSPAMSRILPLPKDIGSQVHSSKQIISLQGVVLALIENSLDAGAGKIDITVDFRRGGCTVEDNGSGIRPQEFGEHGGLGRMYHTSKFGTGEDGRELYGSSGTHLASLAALSLLSITSRHREQHDHATLVVHRGSVLARQIPAPQSHELAMRHGTHVAVRDLFGNMPVRVKQRPSAEMGGADDQRAREELKHGIVALLLAWPGPCAIKLKDVNCDSRTLLLSGRNSALNGALTEKTLNQLVGKAVKPEVKDALPILFQAGITSPESRHKWIPVSASAQGVSLRGAICIDPAPTKQCQFISVGIRPCDPGSDHRDLYDAINRVVANSSFGALDDAVVIDESEKVRRKHDRRYKNDGYTQKQLQGRKGVDRWPMFVLQLQARDRSPSALAKPTSEASLNAMVSLLEATATEWLAAHHFRSQKRRRRRNEEQSAPSPALSPSSRRPSSVSGLSERNADATPTTPSLKRPATTTGATASRKRRIIDLSDTPGSRGVLSLRHSNSAYFDGLSRTKSGRAALGDDRCKVREPNAAASGQNGMIFAAATPIKEHRFKLNPVEAGELSSVLPTRRSRVEPEAFQQPRETCGIRPAHHSSDDSGSIDGETLLEATRAAESGTPSAEKEVQRSGISDTATVAEHMVDDVLDWMDPITKQTHRVNTRTGVVLPTTANVHDTASETASGCVAAPSRQKAAINVSVSSAGQALRLADRSLPSRTNSEPQWLHGFLKDWNNPVFQKQGEEQIAVVSFDGPGLDPAEGCKHRCADHALTQHFAETGDKETSKISKVGLKRARVIRQVDEKFILCSITDTKVDESYNTLVLLDQHAASERVILEGLLNELCAPANPSALAASYTTNTGLRSAIQTSVLDRPQRFVVSDKESELFAKHARHFADWGILYDLTYTAGTLAASQVREAPSEHRITVRTLPPGIAERCTLLPNLLIELLRSELWNYAQPPGSALVSAEDEVAREQEYAWLRRIGSCPKGILKMLHSRACRSAIMFNDVLSIGQCEGLLAALTKCAFPFMCAHGRVSMVPLMLAVRSSGSASTRTLFALPGSLRSLILQRRNLATATDSLPAAASNVETRTPPYAKLLKRLREVRRLLPGRPLTLAEKILFSHLDNPEESLLEGTNNGADIRAKATLKLKPDRVAMQDASAQMALLQFMSCRLPTTAVPASIHCDHMIVGEKGADTDLPNSIAGNKEVYDFLESAAKKYGIEFWPPGAGIIHQAVLENYAAPGLMMLGTDSHTPNAGGLGAIAIGVGGADAVDALVDAPWELKAPKVRGVRLEGKLSGWASPKDVIMYLAGKLTVRGGTGYIIEYTGPGVESLSCTGMATICNMGAEMGATTSLFPFTPSAHIPYLNSTHRSSIAEQAAAIAGSPDAHNLLVADAGAEFDDEVVINLSELEPHINGPFTPDLSTPLSAFKKVAEANKWPETFGAGLIGSCTNSSYADMTRCESVVRQASEAGLKPKADFFITPGSEQIRATVDRDGTMQTFEDAGGIVLANACGPCIGQWSRTDGVQKGENNAIFTSYNRNFPGRNDGNRKTMNFLASPELVTAMSYSGRTDFNPLTDSIPLPNGQQFRFDPPYGTDLPSKGFATGNPAFQPTPPIPDSSLEIAVDPQSERLALLEPFEPFSRGELTGMRVLVRVKGQCTTDTISAAGPWLKYKGHLPNISENTLIGAVSADTNAVNSVTDMGGSAHTIPELASKWKAAGQPWMIVAEHNYGEGSAREHAALQPRYLGGRVIVAKSFARIHETNLKKQGVVPLTFANEADYDQLAGCDEVSTEGLYDVLQSGGHGTVSLSVKKHGSGEEFSVPVRYNLSKDQCGFILAGSALNLLSQRGKGA</sequence>
<dbReference type="GO" id="GO:0005829">
    <property type="term" value="C:cytosol"/>
    <property type="evidence" value="ECO:0007669"/>
    <property type="project" value="TreeGrafter"/>
</dbReference>
<dbReference type="Gene3D" id="3.30.499.10">
    <property type="entry name" value="Aconitase, domain 3"/>
    <property type="match status" value="2"/>
</dbReference>
<protein>
    <recommendedName>
        <fullName evidence="10">MutL C-terminal dimerisation domain-containing protein</fullName>
    </recommendedName>
</protein>
<dbReference type="GO" id="GO:0005524">
    <property type="term" value="F:ATP binding"/>
    <property type="evidence" value="ECO:0007669"/>
    <property type="project" value="InterPro"/>
</dbReference>
<keyword evidence="5" id="KW-0408">Iron</keyword>
<comment type="similarity">
    <text evidence="2">Belongs to the aconitase/IPM isomerase family.</text>
</comment>
<dbReference type="InterPro" id="IPR000573">
    <property type="entry name" value="AconitaseA/IPMdHydase_ssu_swvl"/>
</dbReference>
<evidence type="ECO:0000256" key="8">
    <source>
        <dbReference type="ARBA" id="ARBA00023239"/>
    </source>
</evidence>
<organism evidence="11 12">
    <name type="scientific">Friedmanniomyces endolithicus</name>
    <dbReference type="NCBI Taxonomy" id="329885"/>
    <lineage>
        <taxon>Eukaryota</taxon>
        <taxon>Fungi</taxon>
        <taxon>Dikarya</taxon>
        <taxon>Ascomycota</taxon>
        <taxon>Pezizomycotina</taxon>
        <taxon>Dothideomycetes</taxon>
        <taxon>Dothideomycetidae</taxon>
        <taxon>Mycosphaerellales</taxon>
        <taxon>Teratosphaeriaceae</taxon>
        <taxon>Friedmanniomyces</taxon>
    </lineage>
</organism>
<dbReference type="InterPro" id="IPR006248">
    <property type="entry name" value="Aconitase_mito-like"/>
</dbReference>
<dbReference type="InterPro" id="IPR001030">
    <property type="entry name" value="Acoase/IPM_deHydtase_lsu_aba"/>
</dbReference>
<dbReference type="FunFam" id="3.30.499.10:FF:000003">
    <property type="entry name" value="Aconitate hydratase, mitochondrial"/>
    <property type="match status" value="1"/>
</dbReference>
<dbReference type="EMBL" id="NAJP01000023">
    <property type="protein sequence ID" value="TKA42417.1"/>
    <property type="molecule type" value="Genomic_DNA"/>
</dbReference>
<proteinExistence type="inferred from homology"/>
<evidence type="ECO:0000256" key="9">
    <source>
        <dbReference type="SAM" id="MobiDB-lite"/>
    </source>
</evidence>
<comment type="caution">
    <text evidence="11">The sequence shown here is derived from an EMBL/GenBank/DDBJ whole genome shotgun (WGS) entry which is preliminary data.</text>
</comment>
<evidence type="ECO:0000256" key="2">
    <source>
        <dbReference type="ARBA" id="ARBA00007185"/>
    </source>
</evidence>
<dbReference type="InterPro" id="IPR015932">
    <property type="entry name" value="Aconitase_dom2"/>
</dbReference>
<dbReference type="STRING" id="329885.A0A4U0V1P7"/>
<feature type="compositionally biased region" description="Polar residues" evidence="9">
    <location>
        <begin position="513"/>
        <end position="530"/>
    </location>
</feature>
<evidence type="ECO:0000256" key="5">
    <source>
        <dbReference type="ARBA" id="ARBA00023004"/>
    </source>
</evidence>
<feature type="region of interest" description="Disordered" evidence="9">
    <location>
        <begin position="627"/>
        <end position="685"/>
    </location>
</feature>
<dbReference type="Pfam" id="PF00330">
    <property type="entry name" value="Aconitase"/>
    <property type="match status" value="1"/>
</dbReference>
<dbReference type="Pfam" id="PF00694">
    <property type="entry name" value="Aconitase_C"/>
    <property type="match status" value="1"/>
</dbReference>
<dbReference type="NCBIfam" id="NF005558">
    <property type="entry name" value="PRK07229.1"/>
    <property type="match status" value="1"/>
</dbReference>
<dbReference type="GO" id="GO:0006099">
    <property type="term" value="P:tricarboxylic acid cycle"/>
    <property type="evidence" value="ECO:0007669"/>
    <property type="project" value="InterPro"/>
</dbReference>
<dbReference type="InterPro" id="IPR042120">
    <property type="entry name" value="MutL_C_dimsub"/>
</dbReference>
<dbReference type="Gene3D" id="3.30.1540.20">
    <property type="entry name" value="MutL, C-terminal domain, dimerisation subdomain"/>
    <property type="match status" value="1"/>
</dbReference>
<dbReference type="GO" id="GO:0006298">
    <property type="term" value="P:mismatch repair"/>
    <property type="evidence" value="ECO:0007669"/>
    <property type="project" value="InterPro"/>
</dbReference>
<keyword evidence="4" id="KW-0809">Transit peptide</keyword>
<dbReference type="PANTHER" id="PTHR43160">
    <property type="entry name" value="ACONITATE HYDRATASE B"/>
    <property type="match status" value="1"/>
</dbReference>
<feature type="compositionally biased region" description="Basic residues" evidence="9">
    <location>
        <begin position="472"/>
        <end position="481"/>
    </location>
</feature>
<dbReference type="Gene3D" id="3.20.19.10">
    <property type="entry name" value="Aconitase, domain 4"/>
    <property type="match status" value="1"/>
</dbReference>
<dbReference type="Proteomes" id="UP000310066">
    <property type="component" value="Unassembled WGS sequence"/>
</dbReference>